<reference evidence="1 2" key="2">
    <citation type="journal article" date="2022" name="Mol. Ecol. Resour.">
        <title>The genomes of chicory, endive, great burdock and yacon provide insights into Asteraceae paleo-polyploidization history and plant inulin production.</title>
        <authorList>
            <person name="Fan W."/>
            <person name="Wang S."/>
            <person name="Wang H."/>
            <person name="Wang A."/>
            <person name="Jiang F."/>
            <person name="Liu H."/>
            <person name="Zhao H."/>
            <person name="Xu D."/>
            <person name="Zhang Y."/>
        </authorList>
    </citation>
    <scope>NUCLEOTIDE SEQUENCE [LARGE SCALE GENOMIC DNA]</scope>
    <source>
        <strain evidence="2">cv. Yunnan</strain>
        <tissue evidence="1">Leaves</tissue>
    </source>
</reference>
<dbReference type="EMBL" id="CM042036">
    <property type="protein sequence ID" value="KAI3743713.1"/>
    <property type="molecule type" value="Genomic_DNA"/>
</dbReference>
<comment type="caution">
    <text evidence="1">The sequence shown here is derived from an EMBL/GenBank/DDBJ whole genome shotgun (WGS) entry which is preliminary data.</text>
</comment>
<gene>
    <name evidence="1" type="ORF">L1987_56777</name>
</gene>
<sequence length="867" mass="96940">MLLTKTTTTFLQVSPNHQIETQKHLIRHKNVNLQLKSPSQLLPRTKIPDISRLCKYVRCGDMKQGRRIFDTIAKDNVYVWNLMMNAYAKTGDYGESVSLFKLMLETGVEPDSYTLSCLFKCLGAVGDGNLGEVVHGYVLKLGLGFDVTVMNSVIAMWFKGGSVDNARKVFDKMPDRDVASFNTMISGYAANGLGSKGFRVFEEMIGSELSVDLGTMVVVVAACANIGVVTMGRMVHGYAVKGEFDKKVKFNNTLLDMYAKCGDMDSALKVFKNMSERSVVSWTSLIAGYARDGRSDEAIDLFLEMKKEGVKPDMFTVTSILHACASNGSLEKGKEVHDYIKENQMQSLAVSNALMDMYAKCGSMEDAYSVFSYTRLKDIVSWNTMIGGYSKNCLPNEALDLFTKMQCEITPDNVTMTCVLPACASLAALNKGREIHGHILRKGLTSDLYLVNTLIDMYVKCGRLFVAKSLFDLTLAKNQVTWTVMIAGYCMHGFGHKAISTFKQMIEKGIKLNEASFTSILSACSHSGLVQEGWKFYNIMVNECKIEPKLEHYGCMVDLLSRGGKLSEAYKFIKKMTTKPNVTIWSALLCGCRFHHDVKLAEIVAERIFELEPENMGYYVLLANIYSEAEKWEGVKTLRDGIRNNRGCSWIDIKGKVNIFVAGSKDNPEAKKIESLLENLRVDMKKDGFSRKLKYALVNKDDLEKEAFVCGHSEMLAIGFGLLKLPPGRTIRVTKNVKVCGDCHDMAKFISKNVGRQIVLRDSNRFHHFKDGFCSCRDIKLCVMGSRTLPPLPGWAFNTAADGRYWGVMGGWVGQTMGVLSLYDSPKPKAIKCSAVKRELTRYHLHIEYDLTHMLDIPHTHPSICCK</sequence>
<evidence type="ECO:0000313" key="1">
    <source>
        <dbReference type="EMBL" id="KAI3743713.1"/>
    </source>
</evidence>
<dbReference type="Proteomes" id="UP001056120">
    <property type="component" value="Linkage Group LG19"/>
</dbReference>
<organism evidence="1 2">
    <name type="scientific">Smallanthus sonchifolius</name>
    <dbReference type="NCBI Taxonomy" id="185202"/>
    <lineage>
        <taxon>Eukaryota</taxon>
        <taxon>Viridiplantae</taxon>
        <taxon>Streptophyta</taxon>
        <taxon>Embryophyta</taxon>
        <taxon>Tracheophyta</taxon>
        <taxon>Spermatophyta</taxon>
        <taxon>Magnoliopsida</taxon>
        <taxon>eudicotyledons</taxon>
        <taxon>Gunneridae</taxon>
        <taxon>Pentapetalae</taxon>
        <taxon>asterids</taxon>
        <taxon>campanulids</taxon>
        <taxon>Asterales</taxon>
        <taxon>Asteraceae</taxon>
        <taxon>Asteroideae</taxon>
        <taxon>Heliantheae alliance</taxon>
        <taxon>Millerieae</taxon>
        <taxon>Smallanthus</taxon>
    </lineage>
</organism>
<accession>A0ACB9DB66</accession>
<reference evidence="2" key="1">
    <citation type="journal article" date="2022" name="Mol. Ecol. Resour.">
        <title>The genomes of chicory, endive, great burdock and yacon provide insights into Asteraceae palaeo-polyploidization history and plant inulin production.</title>
        <authorList>
            <person name="Fan W."/>
            <person name="Wang S."/>
            <person name="Wang H."/>
            <person name="Wang A."/>
            <person name="Jiang F."/>
            <person name="Liu H."/>
            <person name="Zhao H."/>
            <person name="Xu D."/>
            <person name="Zhang Y."/>
        </authorList>
    </citation>
    <scope>NUCLEOTIDE SEQUENCE [LARGE SCALE GENOMIC DNA]</scope>
    <source>
        <strain evidence="2">cv. Yunnan</strain>
    </source>
</reference>
<name>A0ACB9DB66_9ASTR</name>
<protein>
    <submittedName>
        <fullName evidence="1">Uncharacterized protein</fullName>
    </submittedName>
</protein>
<proteinExistence type="predicted"/>
<evidence type="ECO:0000313" key="2">
    <source>
        <dbReference type="Proteomes" id="UP001056120"/>
    </source>
</evidence>
<keyword evidence="2" id="KW-1185">Reference proteome</keyword>